<name>A0ABT9N5X6_9ACTN</name>
<evidence type="ECO:0000256" key="5">
    <source>
        <dbReference type="HAMAP-Rule" id="MF_00445"/>
    </source>
</evidence>
<keyword evidence="5" id="KW-1278">Translocase</keyword>
<feature type="transmembrane region" description="Helical" evidence="5">
    <location>
        <begin position="33"/>
        <end position="53"/>
    </location>
</feature>
<feature type="transmembrane region" description="Helical" evidence="5">
    <location>
        <begin position="368"/>
        <end position="388"/>
    </location>
</feature>
<feature type="transmembrane region" description="Helical" evidence="5">
    <location>
        <begin position="73"/>
        <end position="91"/>
    </location>
</feature>
<reference evidence="8 9" key="1">
    <citation type="submission" date="2023-07" db="EMBL/GenBank/DDBJ databases">
        <title>Sequencing the genomes of 1000 actinobacteria strains.</title>
        <authorList>
            <person name="Klenk H.-P."/>
        </authorList>
    </citation>
    <scope>NUCLEOTIDE SEQUENCE [LARGE SCALE GENOMIC DNA]</scope>
    <source>
        <strain evidence="8 9">DSM 44710</strain>
    </source>
</reference>
<organism evidence="8 9">
    <name type="scientific">Catenuloplanes nepalensis</name>
    <dbReference type="NCBI Taxonomy" id="587533"/>
    <lineage>
        <taxon>Bacteria</taxon>
        <taxon>Bacillati</taxon>
        <taxon>Actinomycetota</taxon>
        <taxon>Actinomycetes</taxon>
        <taxon>Micromonosporales</taxon>
        <taxon>Micromonosporaceae</taxon>
        <taxon>Catenuloplanes</taxon>
    </lineage>
</organism>
<feature type="transmembrane region" description="Helical" evidence="5">
    <location>
        <begin position="449"/>
        <end position="470"/>
    </location>
</feature>
<sequence>MTIDQMALLPAYAAAVTALLVLLIDLFGPPRAVIAGTAAGAVLTAAAAVFTGLEPDRGSFCVDDACSYLATDRAAVAGVLFALLALAVLGLSTPMLRAGAVPAGEYCFLLACSMTGGVVLGAAGDLITLIVALETLTLPLYLLVGLRRSASPRAVFTGADAPVYPEPSLADGDVRLHAEEEVAAEQLRMQRAGADSAVTFFVVSVVATSITLLGAALLYAATGALHLSALSTLAGDGSSGSGVLSSGSGVLGGGPADGGAVSPGGGAALAGGGAALAGVGCALLVAGLAFKVAAVPFHAWAPATYDGAPLPVAAYLSTASKLGGVVALLAVVGVLPVADTGRVLAVLAVLTMTVGNVVALRQTRTVRLLAWSSVAQAGYILAPLGALISVSGAPADPPAATDPLLAATLAYAAFFVLLELAAFAAVVALRPAAADGGELADFHGVARRAPWTGGMLAFALIGLAGLPPALAGLFAKVTVIRALVDGDAAWLALVAALNAVIGLAYYVRVAALLYGPPTRDGSAGTGWSHVPWPVGTVLAVATILAVLLGFAPDPLLQLTAL</sequence>
<feature type="transmembrane region" description="Helical" evidence="5">
    <location>
        <begin position="490"/>
        <end position="509"/>
    </location>
</feature>
<feature type="domain" description="NADH:quinone oxidoreductase/Mrp antiporter transmembrane" evidence="7">
    <location>
        <begin position="194"/>
        <end position="501"/>
    </location>
</feature>
<feature type="transmembrane region" description="Helical" evidence="5">
    <location>
        <begin position="408"/>
        <end position="429"/>
    </location>
</feature>
<evidence type="ECO:0000313" key="9">
    <source>
        <dbReference type="Proteomes" id="UP001240984"/>
    </source>
</evidence>
<evidence type="ECO:0000259" key="7">
    <source>
        <dbReference type="Pfam" id="PF00361"/>
    </source>
</evidence>
<dbReference type="EMBL" id="JAUSRA010000001">
    <property type="protein sequence ID" value="MDP9799107.1"/>
    <property type="molecule type" value="Genomic_DNA"/>
</dbReference>
<evidence type="ECO:0000256" key="3">
    <source>
        <dbReference type="ARBA" id="ARBA00022989"/>
    </source>
</evidence>
<evidence type="ECO:0000256" key="1">
    <source>
        <dbReference type="ARBA" id="ARBA00004127"/>
    </source>
</evidence>
<comment type="caution">
    <text evidence="8">The sequence shown here is derived from an EMBL/GenBank/DDBJ whole genome shotgun (WGS) entry which is preliminary data.</text>
</comment>
<evidence type="ECO:0000256" key="4">
    <source>
        <dbReference type="ARBA" id="ARBA00023136"/>
    </source>
</evidence>
<keyword evidence="3 5" id="KW-1133">Transmembrane helix</keyword>
<comment type="function">
    <text evidence="5">NDH-1 shuttles electrons from NADH, via FMN and iron-sulfur (Fe-S) centers, to quinones in the respiratory chain. The immediate electron acceptor for the enzyme in this species is believed to be a menaquinone. Couples the redox reaction to proton translocation (for every two electrons transferred, four hydrogen ions are translocated across the cytoplasmic membrane), and thus conserves the redox energy in a proton gradient.</text>
</comment>
<feature type="transmembrane region" description="Helical" evidence="5">
    <location>
        <begin position="274"/>
        <end position="300"/>
    </location>
</feature>
<evidence type="ECO:0000256" key="2">
    <source>
        <dbReference type="ARBA" id="ARBA00022692"/>
    </source>
</evidence>
<dbReference type="EC" id="7.1.1.-" evidence="5"/>
<comment type="catalytic activity">
    <reaction evidence="5">
        <text>a quinone + NADH + 5 H(+)(in) = a quinol + NAD(+) + 4 H(+)(out)</text>
        <dbReference type="Rhea" id="RHEA:57888"/>
        <dbReference type="ChEBI" id="CHEBI:15378"/>
        <dbReference type="ChEBI" id="CHEBI:24646"/>
        <dbReference type="ChEBI" id="CHEBI:57540"/>
        <dbReference type="ChEBI" id="CHEBI:57945"/>
        <dbReference type="ChEBI" id="CHEBI:132124"/>
    </reaction>
</comment>
<evidence type="ECO:0000313" key="8">
    <source>
        <dbReference type="EMBL" id="MDP9799107.1"/>
    </source>
</evidence>
<feature type="transmembrane region" description="Helical" evidence="5">
    <location>
        <begin position="126"/>
        <end position="144"/>
    </location>
</feature>
<dbReference type="HAMAP" id="MF_00445">
    <property type="entry name" value="NDH1_NuoN_1"/>
    <property type="match status" value="1"/>
</dbReference>
<keyword evidence="4 5" id="KW-0472">Membrane</keyword>
<comment type="subcellular location">
    <subcellularLocation>
        <location evidence="5">Cell membrane</location>
        <topology evidence="5">Multi-pass membrane protein</topology>
    </subcellularLocation>
    <subcellularLocation>
        <location evidence="1">Endomembrane system</location>
        <topology evidence="1">Multi-pass membrane protein</topology>
    </subcellularLocation>
    <subcellularLocation>
        <location evidence="6">Membrane</location>
        <topology evidence="6">Multi-pass membrane protein</topology>
    </subcellularLocation>
</comment>
<gene>
    <name evidence="5" type="primary">nuoN</name>
    <name evidence="8" type="ORF">J2S43_007619</name>
</gene>
<feature type="transmembrane region" description="Helical" evidence="5">
    <location>
        <begin position="6"/>
        <end position="26"/>
    </location>
</feature>
<keyword evidence="2 5" id="KW-0812">Transmembrane</keyword>
<feature type="transmembrane region" description="Helical" evidence="5">
    <location>
        <begin position="343"/>
        <end position="361"/>
    </location>
</feature>
<evidence type="ECO:0000256" key="6">
    <source>
        <dbReference type="RuleBase" id="RU000320"/>
    </source>
</evidence>
<dbReference type="Pfam" id="PF00361">
    <property type="entry name" value="Proton_antipo_M"/>
    <property type="match status" value="1"/>
</dbReference>
<dbReference type="InterPro" id="IPR010096">
    <property type="entry name" value="NADH-Q_OxRdtase_suN/2"/>
</dbReference>
<dbReference type="PANTHER" id="PTHR22773">
    <property type="entry name" value="NADH DEHYDROGENASE"/>
    <property type="match status" value="1"/>
</dbReference>
<feature type="transmembrane region" description="Helical" evidence="5">
    <location>
        <begin position="530"/>
        <end position="551"/>
    </location>
</feature>
<keyword evidence="5" id="KW-0874">Quinone</keyword>
<comment type="subunit">
    <text evidence="5">NDH-1 is composed of 14 different subunits. Subunits NuoA, H, J, K, L, M, N constitute the membrane sector of the complex.</text>
</comment>
<keyword evidence="5" id="KW-0520">NAD</keyword>
<accession>A0ABT9N5X6</accession>
<keyword evidence="5" id="KW-1003">Cell membrane</keyword>
<dbReference type="Proteomes" id="UP001240984">
    <property type="component" value="Unassembled WGS sequence"/>
</dbReference>
<keyword evidence="5" id="KW-0813">Transport</keyword>
<protein>
    <recommendedName>
        <fullName evidence="5">NADH-quinone oxidoreductase subunit N</fullName>
        <ecNumber evidence="5">7.1.1.-</ecNumber>
    </recommendedName>
    <alternativeName>
        <fullName evidence="5">NADH dehydrogenase I subunit N</fullName>
    </alternativeName>
    <alternativeName>
        <fullName evidence="5">NDH-1 subunit N</fullName>
    </alternativeName>
</protein>
<comment type="similarity">
    <text evidence="5">Belongs to the complex I subunit 2 family.</text>
</comment>
<feature type="transmembrane region" description="Helical" evidence="5">
    <location>
        <begin position="312"/>
        <end position="337"/>
    </location>
</feature>
<proteinExistence type="inferred from homology"/>
<feature type="transmembrane region" description="Helical" evidence="5">
    <location>
        <begin position="197"/>
        <end position="221"/>
    </location>
</feature>
<keyword evidence="9" id="KW-1185">Reference proteome</keyword>
<dbReference type="InterPro" id="IPR001750">
    <property type="entry name" value="ND/Mrp_TM"/>
</dbReference>